<name>A0A1F2WMH8_9ACTN</name>
<dbReference type="PROSITE" id="PS50887">
    <property type="entry name" value="GGDEF"/>
    <property type="match status" value="1"/>
</dbReference>
<dbReference type="InterPro" id="IPR000160">
    <property type="entry name" value="GGDEF_dom"/>
</dbReference>
<evidence type="ECO:0000313" key="10">
    <source>
        <dbReference type="Proteomes" id="UP000177876"/>
    </source>
</evidence>
<feature type="modified residue" description="4-aspartylphosphate" evidence="6">
    <location>
        <position position="51"/>
    </location>
</feature>
<dbReference type="Gene3D" id="3.30.70.270">
    <property type="match status" value="1"/>
</dbReference>
<dbReference type="InterPro" id="IPR011006">
    <property type="entry name" value="CheY-like_superfamily"/>
</dbReference>
<dbReference type="CDD" id="cd01949">
    <property type="entry name" value="GGDEF"/>
    <property type="match status" value="1"/>
</dbReference>
<dbReference type="CDD" id="cd17574">
    <property type="entry name" value="REC_OmpR"/>
    <property type="match status" value="1"/>
</dbReference>
<dbReference type="SMART" id="SM00448">
    <property type="entry name" value="REC"/>
    <property type="match status" value="1"/>
</dbReference>
<dbReference type="GO" id="GO:0005829">
    <property type="term" value="C:cytosol"/>
    <property type="evidence" value="ECO:0007669"/>
    <property type="project" value="TreeGrafter"/>
</dbReference>
<dbReference type="PANTHER" id="PTHR48111:SF1">
    <property type="entry name" value="TWO-COMPONENT RESPONSE REGULATOR ORR33"/>
    <property type="match status" value="1"/>
</dbReference>
<keyword evidence="3" id="KW-0805">Transcription regulation</keyword>
<accession>A0A1F2WMH8</accession>
<dbReference type="SUPFAM" id="SSF55073">
    <property type="entry name" value="Nucleotide cyclase"/>
    <property type="match status" value="1"/>
</dbReference>
<dbReference type="SMART" id="SM00267">
    <property type="entry name" value="GGDEF"/>
    <property type="match status" value="1"/>
</dbReference>
<gene>
    <name evidence="9" type="ORF">A2Y75_12275</name>
</gene>
<evidence type="ECO:0000256" key="1">
    <source>
        <dbReference type="ARBA" id="ARBA00022553"/>
    </source>
</evidence>
<keyword evidence="5" id="KW-0804">Transcription</keyword>
<sequence length="307" mass="34486">MKVLVVDDERNILDIIRFNLEVEGYDVVTCMDGEDALRMVQEVQPDLILCDIMMPVVDGLDVCRRLKADGRTNQVPVVMLSARTQTHDKIASIEAGADDFITKPFDFSDLVARIKINLIRAKQKRDVSPLTGLPGSISIEAETKNRIVKGRLFATLYVDIDNFKPFNDIYGFPTGDKAVRMLTSIIDEAVKQLGNVDDFLGHGGGDDFVIITSPEKASTIAEDIIGRFDEEIVSLYKEDDLKRGYSILVDRLNRDNYIPIMTLSIGIASNYQRKISTHWEVGEIAKETLNYAKSIPGSTYFIDRRTK</sequence>
<dbReference type="GO" id="GO:0032993">
    <property type="term" value="C:protein-DNA complex"/>
    <property type="evidence" value="ECO:0007669"/>
    <property type="project" value="TreeGrafter"/>
</dbReference>
<dbReference type="GO" id="GO:0000156">
    <property type="term" value="F:phosphorelay response regulator activity"/>
    <property type="evidence" value="ECO:0007669"/>
    <property type="project" value="TreeGrafter"/>
</dbReference>
<dbReference type="PROSITE" id="PS50110">
    <property type="entry name" value="RESPONSE_REGULATORY"/>
    <property type="match status" value="1"/>
</dbReference>
<evidence type="ECO:0000259" key="8">
    <source>
        <dbReference type="PROSITE" id="PS50887"/>
    </source>
</evidence>
<evidence type="ECO:0008006" key="11">
    <source>
        <dbReference type="Google" id="ProtNLM"/>
    </source>
</evidence>
<dbReference type="Gene3D" id="3.40.50.2300">
    <property type="match status" value="1"/>
</dbReference>
<evidence type="ECO:0000256" key="2">
    <source>
        <dbReference type="ARBA" id="ARBA00023012"/>
    </source>
</evidence>
<feature type="domain" description="Response regulatory" evidence="7">
    <location>
        <begin position="2"/>
        <end position="118"/>
    </location>
</feature>
<dbReference type="NCBIfam" id="TIGR00254">
    <property type="entry name" value="GGDEF"/>
    <property type="match status" value="1"/>
</dbReference>
<dbReference type="GO" id="GO:0000976">
    <property type="term" value="F:transcription cis-regulatory region binding"/>
    <property type="evidence" value="ECO:0007669"/>
    <property type="project" value="TreeGrafter"/>
</dbReference>
<evidence type="ECO:0000259" key="7">
    <source>
        <dbReference type="PROSITE" id="PS50110"/>
    </source>
</evidence>
<protein>
    <recommendedName>
        <fullName evidence="11">Diguanylate cyclase response regulator</fullName>
    </recommendedName>
</protein>
<dbReference type="Pfam" id="PF00072">
    <property type="entry name" value="Response_reg"/>
    <property type="match status" value="1"/>
</dbReference>
<reference evidence="9 10" key="1">
    <citation type="journal article" date="2016" name="Nat. Commun.">
        <title>Thousands of microbial genomes shed light on interconnected biogeochemical processes in an aquifer system.</title>
        <authorList>
            <person name="Anantharaman K."/>
            <person name="Brown C.T."/>
            <person name="Hug L.A."/>
            <person name="Sharon I."/>
            <person name="Castelle C.J."/>
            <person name="Probst A.J."/>
            <person name="Thomas B.C."/>
            <person name="Singh A."/>
            <person name="Wilkins M.J."/>
            <person name="Karaoz U."/>
            <person name="Brodie E.L."/>
            <person name="Williams K.H."/>
            <person name="Hubbard S.S."/>
            <person name="Banfield J.F."/>
        </authorList>
    </citation>
    <scope>NUCLEOTIDE SEQUENCE [LARGE SCALE GENOMIC DNA]</scope>
</reference>
<dbReference type="EMBL" id="MELK01000028">
    <property type="protein sequence ID" value="OFW58046.1"/>
    <property type="molecule type" value="Genomic_DNA"/>
</dbReference>
<evidence type="ECO:0000256" key="6">
    <source>
        <dbReference type="PROSITE-ProRule" id="PRU00169"/>
    </source>
</evidence>
<dbReference type="InterPro" id="IPR029787">
    <property type="entry name" value="Nucleotide_cyclase"/>
</dbReference>
<dbReference type="PANTHER" id="PTHR48111">
    <property type="entry name" value="REGULATOR OF RPOS"/>
    <property type="match status" value="1"/>
</dbReference>
<dbReference type="SUPFAM" id="SSF52172">
    <property type="entry name" value="CheY-like"/>
    <property type="match status" value="1"/>
</dbReference>
<dbReference type="AlphaFoldDB" id="A0A1F2WMH8"/>
<feature type="domain" description="GGDEF" evidence="8">
    <location>
        <begin position="151"/>
        <end position="305"/>
    </location>
</feature>
<dbReference type="InterPro" id="IPR039420">
    <property type="entry name" value="WalR-like"/>
</dbReference>
<evidence type="ECO:0000256" key="5">
    <source>
        <dbReference type="ARBA" id="ARBA00023163"/>
    </source>
</evidence>
<evidence type="ECO:0000256" key="4">
    <source>
        <dbReference type="ARBA" id="ARBA00023125"/>
    </source>
</evidence>
<dbReference type="FunFam" id="3.40.50.2300:FF:000001">
    <property type="entry name" value="DNA-binding response regulator PhoB"/>
    <property type="match status" value="1"/>
</dbReference>
<keyword evidence="4" id="KW-0238">DNA-binding</keyword>
<dbReference type="Pfam" id="PF00990">
    <property type="entry name" value="GGDEF"/>
    <property type="match status" value="1"/>
</dbReference>
<dbReference type="STRING" id="1797197.A2Y75_12275"/>
<keyword evidence="1 6" id="KW-0597">Phosphoprotein</keyword>
<comment type="caution">
    <text evidence="9">The sequence shown here is derived from an EMBL/GenBank/DDBJ whole genome shotgun (WGS) entry which is preliminary data.</text>
</comment>
<dbReference type="GO" id="GO:0006355">
    <property type="term" value="P:regulation of DNA-templated transcription"/>
    <property type="evidence" value="ECO:0007669"/>
    <property type="project" value="TreeGrafter"/>
</dbReference>
<evidence type="ECO:0000313" key="9">
    <source>
        <dbReference type="EMBL" id="OFW58046.1"/>
    </source>
</evidence>
<organism evidence="9 10">
    <name type="scientific">Candidatus Solincola sediminis</name>
    <dbReference type="NCBI Taxonomy" id="1797199"/>
    <lineage>
        <taxon>Bacteria</taxon>
        <taxon>Bacillati</taxon>
        <taxon>Actinomycetota</taxon>
        <taxon>Candidatus Geothermincolia</taxon>
        <taxon>Candidatus Geothermincolales</taxon>
        <taxon>Candidatus Geothermincolaceae</taxon>
        <taxon>Candidatus Solincola</taxon>
    </lineage>
</organism>
<evidence type="ECO:0000256" key="3">
    <source>
        <dbReference type="ARBA" id="ARBA00023015"/>
    </source>
</evidence>
<dbReference type="InterPro" id="IPR001789">
    <property type="entry name" value="Sig_transdc_resp-reg_receiver"/>
</dbReference>
<keyword evidence="2" id="KW-0902">Two-component regulatory system</keyword>
<dbReference type="Proteomes" id="UP000177876">
    <property type="component" value="Unassembled WGS sequence"/>
</dbReference>
<dbReference type="InterPro" id="IPR043128">
    <property type="entry name" value="Rev_trsase/Diguanyl_cyclase"/>
</dbReference>
<proteinExistence type="predicted"/>